<sequence>VVAVDAVDAHPEQVVKLSLVLRIPPEARQPEAVEQGGQPTRPLGLVEVDGVDPGCGQVGRSAFRSLLDPFEARGVDESDSGVELPPGGQRLPVRMAEP</sequence>
<feature type="non-terminal residue" evidence="2">
    <location>
        <position position="1"/>
    </location>
</feature>
<protein>
    <submittedName>
        <fullName evidence="2">Uncharacterized protein</fullName>
    </submittedName>
</protein>
<gene>
    <name evidence="2" type="ORF">METZ01_LOCUS71860</name>
</gene>
<proteinExistence type="predicted"/>
<reference evidence="2" key="1">
    <citation type="submission" date="2018-05" db="EMBL/GenBank/DDBJ databases">
        <authorList>
            <person name="Lanie J.A."/>
            <person name="Ng W.-L."/>
            <person name="Kazmierczak K.M."/>
            <person name="Andrzejewski T.M."/>
            <person name="Davidsen T.M."/>
            <person name="Wayne K.J."/>
            <person name="Tettelin H."/>
            <person name="Glass J.I."/>
            <person name="Rusch D."/>
            <person name="Podicherti R."/>
            <person name="Tsui H.-C.T."/>
            <person name="Winkler M.E."/>
        </authorList>
    </citation>
    <scope>NUCLEOTIDE SEQUENCE</scope>
</reference>
<dbReference type="EMBL" id="UINC01005092">
    <property type="protein sequence ID" value="SVA19006.1"/>
    <property type="molecule type" value="Genomic_DNA"/>
</dbReference>
<organism evidence="2">
    <name type="scientific">marine metagenome</name>
    <dbReference type="NCBI Taxonomy" id="408172"/>
    <lineage>
        <taxon>unclassified sequences</taxon>
        <taxon>metagenomes</taxon>
        <taxon>ecological metagenomes</taxon>
    </lineage>
</organism>
<evidence type="ECO:0000313" key="2">
    <source>
        <dbReference type="EMBL" id="SVA19006.1"/>
    </source>
</evidence>
<name>A0A381TSJ8_9ZZZZ</name>
<dbReference type="AlphaFoldDB" id="A0A381TSJ8"/>
<evidence type="ECO:0000256" key="1">
    <source>
        <dbReference type="SAM" id="MobiDB-lite"/>
    </source>
</evidence>
<accession>A0A381TSJ8</accession>
<feature type="region of interest" description="Disordered" evidence="1">
    <location>
        <begin position="74"/>
        <end position="98"/>
    </location>
</feature>